<comment type="caution">
    <text evidence="2">The sequence shown here is derived from an EMBL/GenBank/DDBJ whole genome shotgun (WGS) entry which is preliminary data.</text>
</comment>
<name>A0A3N6MD84_NATCH</name>
<gene>
    <name evidence="2" type="ORF">EA472_06200</name>
</gene>
<reference evidence="2 3" key="1">
    <citation type="submission" date="2018-10" db="EMBL/GenBank/DDBJ databases">
        <title>Natrarchaeobius chitinivorans gen. nov., sp. nov., and Natrarchaeobius haloalkaliphilus sp. nov., alkaliphilic, chitin-utilizing haloarchaea from hypersaline alkaline lakes.</title>
        <authorList>
            <person name="Sorokin D.Y."/>
            <person name="Elcheninov A.G."/>
            <person name="Kostrikina N.A."/>
            <person name="Bale N.J."/>
            <person name="Sinninghe Damste J.S."/>
            <person name="Khijniak T.V."/>
            <person name="Kublanov I.V."/>
            <person name="Toshchakov S.V."/>
        </authorList>
    </citation>
    <scope>NUCLEOTIDE SEQUENCE [LARGE SCALE GENOMIC DNA]</scope>
    <source>
        <strain evidence="2 3">AArcht7</strain>
    </source>
</reference>
<proteinExistence type="predicted"/>
<evidence type="ECO:0000313" key="3">
    <source>
        <dbReference type="Proteomes" id="UP000281431"/>
    </source>
</evidence>
<dbReference type="AlphaFoldDB" id="A0A3N6MD84"/>
<evidence type="ECO:0000313" key="2">
    <source>
        <dbReference type="EMBL" id="RQH01894.1"/>
    </source>
</evidence>
<evidence type="ECO:0000256" key="1">
    <source>
        <dbReference type="SAM" id="MobiDB-lite"/>
    </source>
</evidence>
<dbReference type="EMBL" id="REFZ01000003">
    <property type="protein sequence ID" value="RQH01894.1"/>
    <property type="molecule type" value="Genomic_DNA"/>
</dbReference>
<protein>
    <submittedName>
        <fullName evidence="2">Uncharacterized protein</fullName>
    </submittedName>
</protein>
<feature type="compositionally biased region" description="Basic residues" evidence="1">
    <location>
        <begin position="53"/>
        <end position="63"/>
    </location>
</feature>
<sequence>MGVGLRIEMPRERLLSVATRALRRFQWRWFVDDSAHRAVQAVESSGPSNPSNRPRRRRFPSPG</sequence>
<keyword evidence="3" id="KW-1185">Reference proteome</keyword>
<dbReference type="Proteomes" id="UP000281431">
    <property type="component" value="Unassembled WGS sequence"/>
</dbReference>
<organism evidence="2 3">
    <name type="scientific">Natrarchaeobius chitinivorans</name>
    <dbReference type="NCBI Taxonomy" id="1679083"/>
    <lineage>
        <taxon>Archaea</taxon>
        <taxon>Methanobacteriati</taxon>
        <taxon>Methanobacteriota</taxon>
        <taxon>Stenosarchaea group</taxon>
        <taxon>Halobacteria</taxon>
        <taxon>Halobacteriales</taxon>
        <taxon>Natrialbaceae</taxon>
        <taxon>Natrarchaeobius</taxon>
    </lineage>
</organism>
<feature type="region of interest" description="Disordered" evidence="1">
    <location>
        <begin position="40"/>
        <end position="63"/>
    </location>
</feature>
<accession>A0A3N6MD84</accession>